<keyword evidence="3" id="KW-1185">Reference proteome</keyword>
<evidence type="ECO:0000256" key="1">
    <source>
        <dbReference type="SAM" id="Coils"/>
    </source>
</evidence>
<dbReference type="STRING" id="1385512.N784_08840"/>
<sequence length="66" mass="7805">MSGRLKALEGEIQKQKALIDNLIVDNIEYMNQKMIIENLKKENERLLKQREVHNREKADLTKKIIS</sequence>
<keyword evidence="1" id="KW-0175">Coiled coil</keyword>
<evidence type="ECO:0000313" key="3">
    <source>
        <dbReference type="Proteomes" id="UP000030401"/>
    </source>
</evidence>
<dbReference type="AlphaFoldDB" id="A0A0A5FXI7"/>
<dbReference type="EMBL" id="AVPG01000022">
    <property type="protein sequence ID" value="KGX85506.1"/>
    <property type="molecule type" value="Genomic_DNA"/>
</dbReference>
<evidence type="ECO:0000313" key="2">
    <source>
        <dbReference type="EMBL" id="KGX85506.1"/>
    </source>
</evidence>
<feature type="coiled-coil region" evidence="1">
    <location>
        <begin position="5"/>
        <end position="63"/>
    </location>
</feature>
<reference evidence="2 3" key="1">
    <citation type="submission" date="2013-08" db="EMBL/GenBank/DDBJ databases">
        <authorList>
            <person name="Huang J."/>
            <person name="Wang G."/>
        </authorList>
    </citation>
    <scope>NUCLEOTIDE SEQUENCE [LARGE SCALE GENOMIC DNA]</scope>
    <source>
        <strain evidence="2 3">JSM 072002</strain>
    </source>
</reference>
<gene>
    <name evidence="2" type="ORF">N784_08840</name>
</gene>
<protein>
    <submittedName>
        <fullName evidence="2">Uncharacterized protein</fullName>
    </submittedName>
</protein>
<accession>A0A0A5FXI7</accession>
<dbReference type="Proteomes" id="UP000030401">
    <property type="component" value="Unassembled WGS sequence"/>
</dbReference>
<proteinExistence type="predicted"/>
<name>A0A0A5FXI7_9BACI</name>
<dbReference type="RefSeq" id="WP_036835398.1">
    <property type="nucleotide sequence ID" value="NZ_AVPG01000022.1"/>
</dbReference>
<organism evidence="2 3">
    <name type="scientific">Pontibacillus litoralis JSM 072002</name>
    <dbReference type="NCBI Taxonomy" id="1385512"/>
    <lineage>
        <taxon>Bacteria</taxon>
        <taxon>Bacillati</taxon>
        <taxon>Bacillota</taxon>
        <taxon>Bacilli</taxon>
        <taxon>Bacillales</taxon>
        <taxon>Bacillaceae</taxon>
        <taxon>Pontibacillus</taxon>
    </lineage>
</organism>
<comment type="caution">
    <text evidence="2">The sequence shown here is derived from an EMBL/GenBank/DDBJ whole genome shotgun (WGS) entry which is preliminary data.</text>
</comment>